<feature type="region of interest" description="Disordered" evidence="1">
    <location>
        <begin position="1"/>
        <end position="59"/>
    </location>
</feature>
<protein>
    <submittedName>
        <fullName evidence="2 4">Uncharacterized protein</fullName>
    </submittedName>
</protein>
<reference evidence="4" key="1">
    <citation type="submission" date="2016-06" db="UniProtKB">
        <authorList>
            <consortium name="WormBaseParasite"/>
        </authorList>
    </citation>
    <scope>IDENTIFICATION</scope>
</reference>
<accession>A0A183EYF1</accession>
<evidence type="ECO:0000313" key="2">
    <source>
        <dbReference type="EMBL" id="VDN44959.1"/>
    </source>
</evidence>
<dbReference type="WBParaSite" id="GPUH_0002602201-mRNA-1">
    <property type="protein sequence ID" value="GPUH_0002602201-mRNA-1"/>
    <property type="gene ID" value="GPUH_0002602201"/>
</dbReference>
<reference evidence="2 3" key="2">
    <citation type="submission" date="2018-11" db="EMBL/GenBank/DDBJ databases">
        <authorList>
            <consortium name="Pathogen Informatics"/>
        </authorList>
    </citation>
    <scope>NUCLEOTIDE SEQUENCE [LARGE SCALE GENOMIC DNA]</scope>
</reference>
<dbReference type="AlphaFoldDB" id="A0A183EYF1"/>
<evidence type="ECO:0000313" key="4">
    <source>
        <dbReference type="WBParaSite" id="GPUH_0002602201-mRNA-1"/>
    </source>
</evidence>
<gene>
    <name evidence="2" type="ORF">GPUH_LOCUS25991</name>
</gene>
<organism evidence="4">
    <name type="scientific">Gongylonema pulchrum</name>
    <dbReference type="NCBI Taxonomy" id="637853"/>
    <lineage>
        <taxon>Eukaryota</taxon>
        <taxon>Metazoa</taxon>
        <taxon>Ecdysozoa</taxon>
        <taxon>Nematoda</taxon>
        <taxon>Chromadorea</taxon>
        <taxon>Rhabditida</taxon>
        <taxon>Spirurina</taxon>
        <taxon>Spiruromorpha</taxon>
        <taxon>Spiruroidea</taxon>
        <taxon>Gongylonematidae</taxon>
        <taxon>Gongylonema</taxon>
    </lineage>
</organism>
<feature type="compositionally biased region" description="Basic and acidic residues" evidence="1">
    <location>
        <begin position="1"/>
        <end position="14"/>
    </location>
</feature>
<sequence length="76" mass="8879">MSADAFKDQNEKEKARKLRPSVPLYRPKMLRTATTDKAASREPTRQQQQQQPAATSYPPKNGWHFFFWMRGRGRGI</sequence>
<evidence type="ECO:0000256" key="1">
    <source>
        <dbReference type="SAM" id="MobiDB-lite"/>
    </source>
</evidence>
<name>A0A183EYF1_9BILA</name>
<proteinExistence type="predicted"/>
<keyword evidence="3" id="KW-1185">Reference proteome</keyword>
<evidence type="ECO:0000313" key="3">
    <source>
        <dbReference type="Proteomes" id="UP000271098"/>
    </source>
</evidence>
<dbReference type="Proteomes" id="UP000271098">
    <property type="component" value="Unassembled WGS sequence"/>
</dbReference>
<dbReference type="EMBL" id="UYRT01107947">
    <property type="protein sequence ID" value="VDN44959.1"/>
    <property type="molecule type" value="Genomic_DNA"/>
</dbReference>